<name>A0A244ETF4_PSESX</name>
<accession>A0A244ETF4</accession>
<protein>
    <recommendedName>
        <fullName evidence="3">PIN domain-containing protein</fullName>
    </recommendedName>
</protein>
<proteinExistence type="predicted"/>
<evidence type="ECO:0000313" key="2">
    <source>
        <dbReference type="Proteomes" id="UP000195128"/>
    </source>
</evidence>
<organism evidence="1 2">
    <name type="scientific">Pseudomonas syringae</name>
    <dbReference type="NCBI Taxonomy" id="317"/>
    <lineage>
        <taxon>Bacteria</taxon>
        <taxon>Pseudomonadati</taxon>
        <taxon>Pseudomonadota</taxon>
        <taxon>Gammaproteobacteria</taxon>
        <taxon>Pseudomonadales</taxon>
        <taxon>Pseudomonadaceae</taxon>
        <taxon>Pseudomonas</taxon>
    </lineage>
</organism>
<dbReference type="AlphaFoldDB" id="A0A244ETF4"/>
<comment type="caution">
    <text evidence="1">The sequence shown here is derived from an EMBL/GenBank/DDBJ whole genome shotgun (WGS) entry which is preliminary data.</text>
</comment>
<dbReference type="Proteomes" id="UP000195128">
    <property type="component" value="Unassembled WGS sequence"/>
</dbReference>
<evidence type="ECO:0008006" key="3">
    <source>
        <dbReference type="Google" id="ProtNLM"/>
    </source>
</evidence>
<gene>
    <name evidence="1" type="ORF">BW686_09440</name>
</gene>
<evidence type="ECO:0000313" key="1">
    <source>
        <dbReference type="EMBL" id="OUM07805.1"/>
    </source>
</evidence>
<sequence length="203" mass="22742">MSFDPSRFSSTSVVDTCSVWSMLSSKRLFQAAILAKRHFCVTPSVLYECLQKPRSAITEEQAELMSRLRHAQSTGVFQVQACSLEDLLTVSAAAPGRLGSGEMSCLAVAYSIRSIAFMTEERLAKKYATKKLGLNVESTPRLYGYLHYHRHLGDSDHTNVIAEHENFERRPLTEFFNKAYDEAMRCRMMDQVASMASAPSVTP</sequence>
<dbReference type="RefSeq" id="WP_179149216.1">
    <property type="nucleotide sequence ID" value="NZ_MTSA01000006.1"/>
</dbReference>
<dbReference type="EMBL" id="MTSA01000006">
    <property type="protein sequence ID" value="OUM07805.1"/>
    <property type="molecule type" value="Genomic_DNA"/>
</dbReference>
<reference evidence="1 2" key="1">
    <citation type="submission" date="2017-01" db="EMBL/GenBank/DDBJ databases">
        <authorList>
            <person name="Mah S.A."/>
            <person name="Swanson W.J."/>
            <person name="Moy G.W."/>
            <person name="Vacquier V.D."/>
        </authorList>
    </citation>
    <scope>NUCLEOTIDE SEQUENCE [LARGE SCALE GENOMIC DNA]</scope>
    <source>
        <strain evidence="1">PDD-32b-74</strain>
    </source>
</reference>